<protein>
    <recommendedName>
        <fullName evidence="3">DNA polymerase III subunit delta</fullName>
    </recommendedName>
</protein>
<name>A0AAV5U8C7_9BILA</name>
<feature type="non-terminal residue" evidence="1">
    <location>
        <position position="93"/>
    </location>
</feature>
<evidence type="ECO:0008006" key="3">
    <source>
        <dbReference type="Google" id="ProtNLM"/>
    </source>
</evidence>
<proteinExistence type="predicted"/>
<accession>A0AAV5U8C7</accession>
<evidence type="ECO:0000313" key="1">
    <source>
        <dbReference type="EMBL" id="GMT02618.1"/>
    </source>
</evidence>
<reference evidence="1" key="1">
    <citation type="submission" date="2023-10" db="EMBL/GenBank/DDBJ databases">
        <title>Genome assembly of Pristionchus species.</title>
        <authorList>
            <person name="Yoshida K."/>
            <person name="Sommer R.J."/>
        </authorList>
    </citation>
    <scope>NUCLEOTIDE SEQUENCE</scope>
    <source>
        <strain evidence="1">RS0144</strain>
    </source>
</reference>
<dbReference type="PANTHER" id="PTHR22744:SF14">
    <property type="entry name" value="BTB DOMAIN-CONTAINING PROTEIN-RELATED"/>
    <property type="match status" value="1"/>
</dbReference>
<sequence length="93" mass="10680">SATTYKTILDLAERFKVQFVLDKVEQFLINTNQVKPAKKMLLAEQYRLESLTKHCFNSFKTLQAVKELEKKTAFTKLSMSLKAALLAKVLELI</sequence>
<evidence type="ECO:0000313" key="2">
    <source>
        <dbReference type="Proteomes" id="UP001432027"/>
    </source>
</evidence>
<gene>
    <name evidence="1" type="ORF">PENTCL1PPCAC_24792</name>
</gene>
<dbReference type="Proteomes" id="UP001432027">
    <property type="component" value="Unassembled WGS sequence"/>
</dbReference>
<dbReference type="AlphaFoldDB" id="A0AAV5U8C7"/>
<dbReference type="EMBL" id="BTSX01000005">
    <property type="protein sequence ID" value="GMT02618.1"/>
    <property type="molecule type" value="Genomic_DNA"/>
</dbReference>
<keyword evidence="2" id="KW-1185">Reference proteome</keyword>
<comment type="caution">
    <text evidence="1">The sequence shown here is derived from an EMBL/GenBank/DDBJ whole genome shotgun (WGS) entry which is preliminary data.</text>
</comment>
<feature type="non-terminal residue" evidence="1">
    <location>
        <position position="1"/>
    </location>
</feature>
<organism evidence="1 2">
    <name type="scientific">Pristionchus entomophagus</name>
    <dbReference type="NCBI Taxonomy" id="358040"/>
    <lineage>
        <taxon>Eukaryota</taxon>
        <taxon>Metazoa</taxon>
        <taxon>Ecdysozoa</taxon>
        <taxon>Nematoda</taxon>
        <taxon>Chromadorea</taxon>
        <taxon>Rhabditida</taxon>
        <taxon>Rhabditina</taxon>
        <taxon>Diplogasteromorpha</taxon>
        <taxon>Diplogasteroidea</taxon>
        <taxon>Neodiplogasteridae</taxon>
        <taxon>Pristionchus</taxon>
    </lineage>
</organism>
<dbReference type="PANTHER" id="PTHR22744">
    <property type="entry name" value="HELIX LOOP HELIX PROTEIN 21-RELATED"/>
    <property type="match status" value="1"/>
</dbReference>